<evidence type="ECO:0000256" key="4">
    <source>
        <dbReference type="ARBA" id="ARBA00022679"/>
    </source>
</evidence>
<dbReference type="RefSeq" id="WP_071878029.1">
    <property type="nucleotide sequence ID" value="NZ_JXLC01000014.1"/>
</dbReference>
<dbReference type="GO" id="GO:0008982">
    <property type="term" value="F:protein-N(PI)-phosphohistidine-sugar phosphotransferase activity"/>
    <property type="evidence" value="ECO:0007669"/>
    <property type="project" value="InterPro"/>
</dbReference>
<name>A0AA91G9L3_9ENTE</name>
<dbReference type="InterPro" id="IPR036095">
    <property type="entry name" value="PTS_EIIB-like_sf"/>
</dbReference>
<dbReference type="EMBL" id="JXLC01000014">
    <property type="protein sequence ID" value="OJG91430.1"/>
    <property type="molecule type" value="Genomic_DNA"/>
</dbReference>
<dbReference type="InterPro" id="IPR013012">
    <property type="entry name" value="PTS_EIIB_3"/>
</dbReference>
<evidence type="ECO:0000256" key="7">
    <source>
        <dbReference type="PROSITE-ProRule" id="PRU00423"/>
    </source>
</evidence>
<evidence type="ECO:0000256" key="5">
    <source>
        <dbReference type="ARBA" id="ARBA00022683"/>
    </source>
</evidence>
<dbReference type="AlphaFoldDB" id="A0AA91G9L3"/>
<dbReference type="InterPro" id="IPR051819">
    <property type="entry name" value="PTS_sugar-specific_EIIB"/>
</dbReference>
<dbReference type="Gene3D" id="3.40.50.2300">
    <property type="match status" value="1"/>
</dbReference>
<dbReference type="PANTHER" id="PTHR34581">
    <property type="entry name" value="PTS SYSTEM N,N'-DIACETYLCHITOBIOSE-SPECIFIC EIIB COMPONENT"/>
    <property type="match status" value="1"/>
</dbReference>
<comment type="caution">
    <text evidence="9">The sequence shown here is derived from an EMBL/GenBank/DDBJ whole genome shotgun (WGS) entry which is preliminary data.</text>
</comment>
<dbReference type="PANTHER" id="PTHR34581:SF2">
    <property type="entry name" value="PTS SYSTEM N,N'-DIACETYLCHITOBIOSE-SPECIFIC EIIB COMPONENT"/>
    <property type="match status" value="1"/>
</dbReference>
<dbReference type="InterPro" id="IPR003501">
    <property type="entry name" value="PTS_EIIB_2/3"/>
</dbReference>
<keyword evidence="2" id="KW-0597">Phosphoprotein</keyword>
<dbReference type="CDD" id="cd05564">
    <property type="entry name" value="PTS_IIB_chitobiose_lichenan"/>
    <property type="match status" value="1"/>
</dbReference>
<feature type="modified residue" description="Phosphocysteine; by EIIA" evidence="7">
    <location>
        <position position="8"/>
    </location>
</feature>
<evidence type="ECO:0000256" key="1">
    <source>
        <dbReference type="ARBA" id="ARBA00022448"/>
    </source>
</evidence>
<protein>
    <submittedName>
        <fullName evidence="9">PTS sugar transporter</fullName>
    </submittedName>
</protein>
<feature type="domain" description="PTS EIIB type-3" evidence="8">
    <location>
        <begin position="1"/>
        <end position="98"/>
    </location>
</feature>
<evidence type="ECO:0000256" key="6">
    <source>
        <dbReference type="ARBA" id="ARBA00022777"/>
    </source>
</evidence>
<keyword evidence="5" id="KW-0598">Phosphotransferase system</keyword>
<dbReference type="PROSITE" id="PS51100">
    <property type="entry name" value="PTS_EIIB_TYPE_3"/>
    <property type="match status" value="1"/>
</dbReference>
<reference evidence="9 10" key="1">
    <citation type="submission" date="2014-12" db="EMBL/GenBank/DDBJ databases">
        <title>Draft genome sequences of 29 type strains of Enterococci.</title>
        <authorList>
            <person name="Zhong Z."/>
            <person name="Sun Z."/>
            <person name="Liu W."/>
            <person name="Zhang W."/>
            <person name="Zhang H."/>
        </authorList>
    </citation>
    <scope>NUCLEOTIDE SEQUENCE [LARGE SCALE GENOMIC DNA]</scope>
    <source>
        <strain evidence="9 10">DSM 22801</strain>
    </source>
</reference>
<organism evidence="9 10">
    <name type="scientific">Enterococcus silesiacus</name>
    <dbReference type="NCBI Taxonomy" id="332949"/>
    <lineage>
        <taxon>Bacteria</taxon>
        <taxon>Bacillati</taxon>
        <taxon>Bacillota</taxon>
        <taxon>Bacilli</taxon>
        <taxon>Lactobacillales</taxon>
        <taxon>Enterococcaceae</taxon>
        <taxon>Enterococcus</taxon>
    </lineage>
</organism>
<dbReference type="Pfam" id="PF02302">
    <property type="entry name" value="PTS_IIB"/>
    <property type="match status" value="1"/>
</dbReference>
<keyword evidence="6" id="KW-0418">Kinase</keyword>
<evidence type="ECO:0000256" key="3">
    <source>
        <dbReference type="ARBA" id="ARBA00022597"/>
    </source>
</evidence>
<dbReference type="GO" id="GO:0009401">
    <property type="term" value="P:phosphoenolpyruvate-dependent sugar phosphotransferase system"/>
    <property type="evidence" value="ECO:0007669"/>
    <property type="project" value="UniProtKB-KW"/>
</dbReference>
<keyword evidence="3 9" id="KW-0762">Sugar transport</keyword>
<keyword evidence="4" id="KW-0808">Transferase</keyword>
<gene>
    <name evidence="9" type="ORF">RV15_GL000707</name>
</gene>
<proteinExistence type="predicted"/>
<dbReference type="Proteomes" id="UP000183039">
    <property type="component" value="Unassembled WGS sequence"/>
</dbReference>
<sequence length="98" mass="10691">MCSILLVCAGGFSTSMLLQKMQKAADEQGVRVQIEACGTGDVSYFKHYNILLLAPQTAHLEEALKEQYHMPILLIDGLDYGSLAGAAVLKKALEKYSE</sequence>
<evidence type="ECO:0000313" key="9">
    <source>
        <dbReference type="EMBL" id="OJG91430.1"/>
    </source>
</evidence>
<dbReference type="GO" id="GO:0016301">
    <property type="term" value="F:kinase activity"/>
    <property type="evidence" value="ECO:0007669"/>
    <property type="project" value="UniProtKB-KW"/>
</dbReference>
<evidence type="ECO:0000256" key="2">
    <source>
        <dbReference type="ARBA" id="ARBA00022553"/>
    </source>
</evidence>
<accession>A0AA91G9L3</accession>
<evidence type="ECO:0000259" key="8">
    <source>
        <dbReference type="PROSITE" id="PS51100"/>
    </source>
</evidence>
<keyword evidence="1" id="KW-0813">Transport</keyword>
<evidence type="ECO:0000313" key="10">
    <source>
        <dbReference type="Proteomes" id="UP000183039"/>
    </source>
</evidence>
<dbReference type="SUPFAM" id="SSF52794">
    <property type="entry name" value="PTS system IIB component-like"/>
    <property type="match status" value="1"/>
</dbReference>